<feature type="region of interest" description="Disordered" evidence="1">
    <location>
        <begin position="1"/>
        <end position="51"/>
    </location>
</feature>
<sequence>MQAPSTLGQTRAFSDSIETLEQESTTSDLQRSLFAASPPENPSDRTPQNSYNFSRISISDYVPAIVQSKLVVGAPGDPYEQEADRMADQVMGMSLPVQKQEETTEEEPEVQTKPIETIQLQETETEVSLKPLIAAIQLQQNIEEEIKLKPLTGRVQRQEREENGTVYLKPLANKISLKVQRNIKESNLISRKENGSFTANDSIESRIKSTQGSGESLPDETRDFMESRFGNDFSNVKIHTGSQAIQLSQELRAQAFTHGENIYFNSGKYEPHSAAGKKLLAHELTHTIQQTGSKIKTKPLNLAEKPNKVQRQANSDLAAQVTPANNEGAKVQRFFGSIVKAGLKLALSPVKWFLNSLIGDVAGQVIDALVDNPGGFISNLFKGIGDGFKNFFSNIGKHLINGLVGWLFGNIGEIKLPEKFDLKGFLDILLQIIGATKEHIFELASQSFGSDIVELIKFVAENGTDFLQNIGKNSEEDGDPNAVPEVQLEAEEGAQEQGEGGIEEQALALIENLSPSAKFVFDLFVNVIQGGVGGVWDFIKSSLGTLKGILMGELKDMVIMEIIEKGVTWLLSLLIPGAGAIKAGKAIIDVIKFFVERKEQIKSLVQTIISTIKLVVEGNVKGMSEAIENAMSKAIPTILGFLASVLGVSGIPNKIKKVFEKLRAPVDKIIGGLFEKVSSFFKGAKGKKKQTKGKRVAKVKKSNRPKSSGKLKKRSPGSTTPKRGKKSKPTKGNSKKNTSKKNKKEKVKKHKSTKEFLKQVGSEMADSLSSDLLNQNEEDQQEDSQQEESENQEQDEAADIQEMPEKGVKLPIQRTEVSPGFHFSHVSIQAQNKSDRLNHPLTAGNTLQKRELTHPVQRSHASPQAVPPSVNSLFSGYAQQRNDEQAPHFIQKEGEEKEKNSNLQLKILNR</sequence>
<feature type="compositionally biased region" description="Basic residues" evidence="1">
    <location>
        <begin position="685"/>
        <end position="715"/>
    </location>
</feature>
<dbReference type="EMBL" id="MRCE01000004">
    <property type="protein sequence ID" value="OKH39737.1"/>
    <property type="molecule type" value="Genomic_DNA"/>
</dbReference>
<feature type="compositionally biased region" description="Basic residues" evidence="1">
    <location>
        <begin position="722"/>
        <end position="752"/>
    </location>
</feature>
<dbReference type="Pfam" id="PF13699">
    <property type="entry name" value="eCIS_core"/>
    <property type="match status" value="1"/>
</dbReference>
<evidence type="ECO:0000313" key="4">
    <source>
        <dbReference type="Proteomes" id="UP000185860"/>
    </source>
</evidence>
<dbReference type="Proteomes" id="UP000185860">
    <property type="component" value="Unassembled WGS sequence"/>
</dbReference>
<name>A0A1U7IQM6_9CYAN</name>
<feature type="compositionally biased region" description="Basic and acidic residues" evidence="1">
    <location>
        <begin position="881"/>
        <end position="900"/>
    </location>
</feature>
<dbReference type="STRING" id="454136.NIES2119_05670"/>
<feature type="compositionally biased region" description="Polar residues" evidence="1">
    <location>
        <begin position="869"/>
        <end position="880"/>
    </location>
</feature>
<proteinExistence type="predicted"/>
<feature type="domain" description="eCIS core" evidence="2">
    <location>
        <begin position="217"/>
        <end position="292"/>
    </location>
</feature>
<accession>A0A1U7IQM6</accession>
<feature type="compositionally biased region" description="Polar residues" evidence="1">
    <location>
        <begin position="1"/>
        <end position="30"/>
    </location>
</feature>
<feature type="compositionally biased region" description="Acidic residues" evidence="1">
    <location>
        <begin position="776"/>
        <end position="799"/>
    </location>
</feature>
<evidence type="ECO:0000259" key="2">
    <source>
        <dbReference type="Pfam" id="PF13699"/>
    </source>
</evidence>
<evidence type="ECO:0000313" key="3">
    <source>
        <dbReference type="EMBL" id="OKH39737.1"/>
    </source>
</evidence>
<gene>
    <name evidence="3" type="ORF">NIES2119_05670</name>
</gene>
<feature type="region of interest" description="Disordered" evidence="1">
    <location>
        <begin position="775"/>
        <end position="808"/>
    </location>
</feature>
<feature type="region of interest" description="Disordered" evidence="1">
    <location>
        <begin position="852"/>
        <end position="910"/>
    </location>
</feature>
<feature type="region of interest" description="Disordered" evidence="1">
    <location>
        <begin position="685"/>
        <end position="755"/>
    </location>
</feature>
<evidence type="ECO:0000256" key="1">
    <source>
        <dbReference type="SAM" id="MobiDB-lite"/>
    </source>
</evidence>
<reference evidence="3 4" key="1">
    <citation type="submission" date="2016-11" db="EMBL/GenBank/DDBJ databases">
        <title>Draft Genome Sequences of Nine Cyanobacterial Strains from Diverse Habitats.</title>
        <authorList>
            <person name="Zhu T."/>
            <person name="Hou S."/>
            <person name="Lu X."/>
            <person name="Hess W.R."/>
        </authorList>
    </citation>
    <scope>NUCLEOTIDE SEQUENCE [LARGE SCALE GENOMIC DNA]</scope>
    <source>
        <strain evidence="3 4">IAM M-71</strain>
    </source>
</reference>
<protein>
    <recommendedName>
        <fullName evidence="2">eCIS core domain-containing protein</fullName>
    </recommendedName>
</protein>
<dbReference type="AlphaFoldDB" id="A0A1U7IQM6"/>
<organism evidence="3 4">
    <name type="scientific">[Phormidium ambiguum] IAM M-71</name>
    <dbReference type="NCBI Taxonomy" id="454136"/>
    <lineage>
        <taxon>Bacteria</taxon>
        <taxon>Bacillati</taxon>
        <taxon>Cyanobacteriota</taxon>
        <taxon>Cyanophyceae</taxon>
        <taxon>Oscillatoriophycideae</taxon>
        <taxon>Aerosakkonematales</taxon>
        <taxon>Aerosakkonemataceae</taxon>
        <taxon>Floridanema</taxon>
    </lineage>
</organism>
<dbReference type="InterPro" id="IPR025295">
    <property type="entry name" value="eCIS_core_dom"/>
</dbReference>
<comment type="caution">
    <text evidence="3">The sequence shown here is derived from an EMBL/GenBank/DDBJ whole genome shotgun (WGS) entry which is preliminary data.</text>
</comment>